<accession>A0AC61MS37</accession>
<protein>
    <submittedName>
        <fullName evidence="1">Selenate reductase subunit YgfK</fullName>
    </submittedName>
</protein>
<name>A0AC61MS37_9FIRM</name>
<sequence>MSEFMRPIPFKELMEWCRNEYKSQNTIFGIHKDKFYRNEKGTYITTVLGDKMGSAVGPAAGPQSQLAQNIIASYLTGARFMEIKTVQIMDGEEIQNAVARPCIFAEDECYNCEWSTELTVQQAFEEYTKAYFAIQVLAKELGLADYKDFAYNMSVGYDLAGIKSEKVDNYIEGLKDASNTPIFKECKEYLSDNLNNYIKFGSSDLEAISPNICQSITLSTLHGCPADEIEKISHYLLTEKKLNTFVKCNPTMLGYDYVRKTLDSMGFDYISFTDHHFKNDLQYDDAIEMFKRLTETSKKEGLAFGLKITNTCPVDTKRNELPSEEMYMSGRSLYPLSISLAAKLSNEFKGQLPIAYSGGADGLNIRDLFKTGIQPITVATTILKPGGYNRFKQLAEETEDLLTPEYKGIDYQALNKYAEEVKSNPVNNKLYREKVASRKTDKELGLTDCYQAPCKDGGCPINQQIPEYLKLVAEGRYEDAIKVIANDNTAPTILGQICSHHCQEYCTRVDYEKTLQIRDMKLIAADNAQEKLISEIKPSDIKSNSKVAVIGAGPSGVAAASYLRRNGMNVVVFEKLAKPYGIVSHVIPRFRISDEQINRDFKIAEAQGVEFRFNTEVTDSYEELKKEYDYIVVATGAWKNGAAPVKEGAENTIDALDFLWKMRMEGGMDLGKKVAVVGAGDVAMDCSRLSKRQLGVEEVTLVYRRTESYMPATQEEVEDVKADNITILELTAPVSYDGKVLKCEKMKLGDWDASGRKSVEGTGEFIELEVDTVIGATGAKVDTSAFEANGLNLDERGRVKVLESRESSVENVYVIGDCKAGASTIVKGMADAKFAAMDILAKEGLGNDFTQFDFPEYDEVIYERRGVLQRPLEGKEEGLRCLKCDQICEICTEVCPNRANVAIEIEGFKTPHQIVHIDGMCNECGNCAVFCPTAGKPYKDKITVFWTEEDFIDSTNVGFLRINEDTFKVRLENGNIIEHKLGDGQLSYTLTRFLETLLEDYEYYWAPTGVAK</sequence>
<proteinExistence type="predicted"/>
<dbReference type="Proteomes" id="UP000595814">
    <property type="component" value="Chromosome"/>
</dbReference>
<dbReference type="EMBL" id="CP066744">
    <property type="protein sequence ID" value="QQK07128.1"/>
    <property type="molecule type" value="Genomic_DNA"/>
</dbReference>
<gene>
    <name evidence="1" type="primary">ygfK</name>
    <name evidence="1" type="ORF">JFY71_07275</name>
</gene>
<organism evidence="1 2">
    <name type="scientific">Miniphocaeibacter halophilus</name>
    <dbReference type="NCBI Taxonomy" id="2931922"/>
    <lineage>
        <taxon>Bacteria</taxon>
        <taxon>Bacillati</taxon>
        <taxon>Bacillota</taxon>
        <taxon>Tissierellia</taxon>
        <taxon>Tissierellales</taxon>
        <taxon>Peptoniphilaceae</taxon>
        <taxon>Miniphocaeibacter</taxon>
    </lineage>
</organism>
<reference evidence="1 2" key="1">
    <citation type="journal article" date="2022" name="Int. J. Syst. Evol. Microbiol.">
        <title>Miniphocaeibacter halophilus sp. nov., an ammonium-tolerant acetate-producing bacterium isolated from a biogas system.</title>
        <authorList>
            <person name="Schnurer A."/>
            <person name="Singh A."/>
            <person name="Bi S."/>
            <person name="Qiao W."/>
            <person name="Westerholm M."/>
        </authorList>
    </citation>
    <scope>NUCLEOTIDE SEQUENCE [LARGE SCALE GENOMIC DNA]</scope>
    <source>
        <strain evidence="1 2">AMB_01</strain>
    </source>
</reference>
<keyword evidence="2" id="KW-1185">Reference proteome</keyword>
<evidence type="ECO:0000313" key="2">
    <source>
        <dbReference type="Proteomes" id="UP000595814"/>
    </source>
</evidence>
<evidence type="ECO:0000313" key="1">
    <source>
        <dbReference type="EMBL" id="QQK07128.1"/>
    </source>
</evidence>